<organism evidence="3 4">
    <name type="scientific">Mycolicibacterium poriferae</name>
    <dbReference type="NCBI Taxonomy" id="39694"/>
    <lineage>
        <taxon>Bacteria</taxon>
        <taxon>Bacillati</taxon>
        <taxon>Actinomycetota</taxon>
        <taxon>Actinomycetes</taxon>
        <taxon>Mycobacteriales</taxon>
        <taxon>Mycobacteriaceae</taxon>
        <taxon>Mycolicibacterium</taxon>
    </lineage>
</organism>
<dbReference type="SUPFAM" id="SSF55464">
    <property type="entry name" value="Origin of replication-binding domain, RBD-like"/>
    <property type="match status" value="1"/>
</dbReference>
<proteinExistence type="predicted"/>
<evidence type="ECO:0000259" key="2">
    <source>
        <dbReference type="Pfam" id="PF08751"/>
    </source>
</evidence>
<feature type="compositionally biased region" description="Basic and acidic residues" evidence="1">
    <location>
        <begin position="477"/>
        <end position="487"/>
    </location>
</feature>
<sequence length="724" mass="79720">MLTISRLSRWSIGYYNDTANQARQASMDRQAAGGGLGEYYSEGDTRVPTWVVVGDKATVGEATGLDGAALDGGFADTEVAARWLDDGVTPNGEAGRAFGTNGVHGFDLMFAAPKSVSLLRSLTDDVAEKVMQNAHVKAVEAAMTYLHEHAGYTRVHNPLTSNKDLQRLPGLVAIAYQHETSRCGDPHLHTHVIVPNHQVRADGRLVSIDSKSLYHEAKAAGIIYQATLRHELHAERGFEWQPVDEHSGMAEIAGVTAASIKAWSQRSTRLREWAKDNLVVVDGEPTAAQLATAQKATRPTKPEQLAWDELKAMWRADARGLDLDRDAFRRARGAHRRALPDRARIAHMAARIDKAAFTRADMVEIVGAQLPVGAVGEPRALIEAFVDDVGVRISAPREAHHREGTRSTPSTPSCSRSPESSTWLIPPTTAVDSMCAPISGPLRRPRARHPQHRRLPVSGAAIAGPGRCWQNSLTESVARRAPGEQRSARARAHRQSRRRSDAGGSRRPRPDRGQGAQTHRGQQSGHRPAHRGRRRRSLHGRHPRAEETAVGRGGRAREDGARRGPYQLAPVKARGGMFEHLCGDLPWSQRLGEVWRMRSAEERDASLALRSGHGNRLRKAVGWYRSHGRLHTGDPIAMAKDAGDAYLADRAAGKDSLMVCDSWEMADALNQRVHNALVGDGPSVRAARDQHRRRRHHHQPRKRHQHPRAPRGRAPRRPGRRPST</sequence>
<dbReference type="Pfam" id="PF13604">
    <property type="entry name" value="AAA_30"/>
    <property type="match status" value="1"/>
</dbReference>
<keyword evidence="3" id="KW-0614">Plasmid</keyword>
<feature type="region of interest" description="Disordered" evidence="1">
    <location>
        <begin position="476"/>
        <end position="565"/>
    </location>
</feature>
<dbReference type="Pfam" id="PF08751">
    <property type="entry name" value="TrwC"/>
    <property type="match status" value="1"/>
</dbReference>
<feature type="region of interest" description="Disordered" evidence="1">
    <location>
        <begin position="679"/>
        <end position="724"/>
    </location>
</feature>
<feature type="compositionally biased region" description="Basic residues" evidence="1">
    <location>
        <begin position="527"/>
        <end position="542"/>
    </location>
</feature>
<dbReference type="InterPro" id="IPR014862">
    <property type="entry name" value="TrwC"/>
</dbReference>
<dbReference type="KEGG" id="mpof:MPOR_54760"/>
<feature type="compositionally biased region" description="Basic and acidic residues" evidence="1">
    <location>
        <begin position="396"/>
        <end position="405"/>
    </location>
</feature>
<gene>
    <name evidence="3" type="ORF">MPOR_54760</name>
</gene>
<protein>
    <recommendedName>
        <fullName evidence="2">TrwC relaxase domain-containing protein</fullName>
    </recommendedName>
</protein>
<dbReference type="EMBL" id="AP022571">
    <property type="protein sequence ID" value="BBX54450.1"/>
    <property type="molecule type" value="Genomic_DNA"/>
</dbReference>
<feature type="domain" description="TrwC relaxase" evidence="2">
    <location>
        <begin position="23"/>
        <end position="319"/>
    </location>
</feature>
<geneLocation type="plasmid" evidence="4">
    <name>pjcm12603 dna</name>
</geneLocation>
<feature type="compositionally biased region" description="Basic residues" evidence="1">
    <location>
        <begin position="690"/>
        <end position="724"/>
    </location>
</feature>
<accession>A0A6N4VKA2</accession>
<dbReference type="NCBIfam" id="NF041492">
    <property type="entry name" value="MobF"/>
    <property type="match status" value="1"/>
</dbReference>
<evidence type="ECO:0000256" key="1">
    <source>
        <dbReference type="SAM" id="MobiDB-lite"/>
    </source>
</evidence>
<feature type="compositionally biased region" description="Basic and acidic residues" evidence="1">
    <location>
        <begin position="543"/>
        <end position="562"/>
    </location>
</feature>
<evidence type="ECO:0000313" key="4">
    <source>
        <dbReference type="Proteomes" id="UP000466785"/>
    </source>
</evidence>
<dbReference type="AlphaFoldDB" id="A0A6N4VKA2"/>
<reference evidence="3 4" key="1">
    <citation type="journal article" date="2019" name="Emerg. Microbes Infect.">
        <title>Comprehensive subspecies identification of 175 nontuberculous mycobacteria species based on 7547 genomic profiles.</title>
        <authorList>
            <person name="Matsumoto Y."/>
            <person name="Kinjo T."/>
            <person name="Motooka D."/>
            <person name="Nabeya D."/>
            <person name="Jung N."/>
            <person name="Uechi K."/>
            <person name="Horii T."/>
            <person name="Iida T."/>
            <person name="Fujita J."/>
            <person name="Nakamura S."/>
        </authorList>
    </citation>
    <scope>NUCLEOTIDE SEQUENCE [LARGE SCALE GENOMIC DNA]</scope>
    <source>
        <strain evidence="3 4">JCM 12603</strain>
        <plasmid evidence="4">pjcm12603 dna</plasmid>
    </source>
</reference>
<dbReference type="Proteomes" id="UP000466785">
    <property type="component" value="Plasmid pJCM12603"/>
</dbReference>
<name>A0A6N4VKA2_9MYCO</name>
<keyword evidence="4" id="KW-1185">Reference proteome</keyword>
<feature type="compositionally biased region" description="Low complexity" evidence="1">
    <location>
        <begin position="406"/>
        <end position="422"/>
    </location>
</feature>
<feature type="region of interest" description="Disordered" evidence="1">
    <location>
        <begin position="396"/>
        <end position="428"/>
    </location>
</feature>
<feature type="compositionally biased region" description="Basic residues" evidence="1">
    <location>
        <begin position="488"/>
        <end position="497"/>
    </location>
</feature>
<evidence type="ECO:0000313" key="3">
    <source>
        <dbReference type="EMBL" id="BBX54450.1"/>
    </source>
</evidence>